<evidence type="ECO:0000259" key="5">
    <source>
        <dbReference type="Pfam" id="PF00561"/>
    </source>
</evidence>
<dbReference type="Gene3D" id="3.40.50.1820">
    <property type="entry name" value="alpha/beta hydrolase"/>
    <property type="match status" value="1"/>
</dbReference>
<dbReference type="InterPro" id="IPR050960">
    <property type="entry name" value="AB_hydrolase_4_sf"/>
</dbReference>
<dbReference type="PROSITE" id="PS01133">
    <property type="entry name" value="UPF0017"/>
    <property type="match status" value="1"/>
</dbReference>
<keyword evidence="2" id="KW-0719">Serine esterase</keyword>
<comment type="caution">
    <text evidence="6">The sequence shown here is derived from an EMBL/GenBank/DDBJ whole genome shotgun (WGS) entry which is preliminary data.</text>
</comment>
<evidence type="ECO:0000313" key="7">
    <source>
        <dbReference type="Proteomes" id="UP000437748"/>
    </source>
</evidence>
<reference evidence="6 7" key="1">
    <citation type="submission" date="2019-10" db="EMBL/GenBank/DDBJ databases">
        <title>New species of Slilvanegrellaceae.</title>
        <authorList>
            <person name="Pitt A."/>
            <person name="Hahn M.W."/>
        </authorList>
    </citation>
    <scope>NUCLEOTIDE SEQUENCE [LARGE SCALE GENOMIC DNA]</scope>
    <source>
        <strain evidence="6 7">SP-Ram-0.45-NSY-1</strain>
    </source>
</reference>
<dbReference type="InterPro" id="IPR029058">
    <property type="entry name" value="AB_hydrolase_fold"/>
</dbReference>
<comment type="similarity">
    <text evidence="1">Belongs to the AB hydrolase superfamily. AB hydrolase 4 family.</text>
</comment>
<dbReference type="GO" id="GO:0047372">
    <property type="term" value="F:monoacylglycerol lipase activity"/>
    <property type="evidence" value="ECO:0007669"/>
    <property type="project" value="TreeGrafter"/>
</dbReference>
<evidence type="ECO:0000256" key="2">
    <source>
        <dbReference type="ARBA" id="ARBA00022487"/>
    </source>
</evidence>
<dbReference type="PANTHER" id="PTHR10794">
    <property type="entry name" value="ABHYDROLASE DOMAIN-CONTAINING PROTEIN"/>
    <property type="match status" value="1"/>
</dbReference>
<dbReference type="SUPFAM" id="SSF53474">
    <property type="entry name" value="alpha/beta-Hydrolases"/>
    <property type="match status" value="1"/>
</dbReference>
<dbReference type="EMBL" id="WFLM01000002">
    <property type="protein sequence ID" value="KAB8040034.1"/>
    <property type="molecule type" value="Genomic_DNA"/>
</dbReference>
<accession>A0A6N6VW44</accession>
<evidence type="ECO:0000313" key="6">
    <source>
        <dbReference type="EMBL" id="KAB8040034.1"/>
    </source>
</evidence>
<feature type="active site" description="Charge relay system" evidence="4">
    <location>
        <position position="147"/>
    </location>
</feature>
<organism evidence="6 7">
    <name type="scientific">Silvanigrella paludirubra</name>
    <dbReference type="NCBI Taxonomy" id="2499159"/>
    <lineage>
        <taxon>Bacteria</taxon>
        <taxon>Pseudomonadati</taxon>
        <taxon>Bdellovibrionota</taxon>
        <taxon>Oligoflexia</taxon>
        <taxon>Silvanigrellales</taxon>
        <taxon>Silvanigrellaceae</taxon>
        <taxon>Silvanigrella</taxon>
    </lineage>
</organism>
<dbReference type="GO" id="GO:0034338">
    <property type="term" value="F:short-chain carboxylesterase activity"/>
    <property type="evidence" value="ECO:0007669"/>
    <property type="project" value="TreeGrafter"/>
</dbReference>
<sequence length="329" mass="38077">MLNHKKINTTNNFRPAWWAKNKHIQTLIPVFFPKKLNLSLYRENITLPDGDFIQVDWTINKLETKPLLILLHGLEGSSSSPYIQRLMKKAHENNFRAVCMHFRGCSGLPNKYERAYHAGDTEDLNYFIHHIKKKWNITEDIFIAGFSLGGSVLLKWLNENNENKIIKSAVATSVPFELATTADTMNKGFSRIYQWWLLKSLKDSFIKKSNSIGVSIDKKAIKDLKNFWEFDDKITAKIHGFKNVNDYYAKSSPRQFLSKIKTPTLIIHSRDDPFMTPSCIPNVNEISNSITFELTDKGGHVGFVSGSIPFFPNYWLEDRILNYFNEYLN</sequence>
<keyword evidence="7" id="KW-1185">Reference proteome</keyword>
<feature type="active site" description="Charge relay system" evidence="4">
    <location>
        <position position="300"/>
    </location>
</feature>
<dbReference type="InterPro" id="IPR012020">
    <property type="entry name" value="ABHD4"/>
</dbReference>
<name>A0A6N6VW44_9BACT</name>
<protein>
    <submittedName>
        <fullName evidence="6">Hydrolase</fullName>
    </submittedName>
</protein>
<feature type="domain" description="AB hydrolase-1" evidence="5">
    <location>
        <begin position="66"/>
        <end position="305"/>
    </location>
</feature>
<keyword evidence="3 6" id="KW-0378">Hydrolase</keyword>
<dbReference type="NCBIfam" id="NF008218">
    <property type="entry name" value="PRK10985.1"/>
    <property type="match status" value="1"/>
</dbReference>
<dbReference type="AlphaFoldDB" id="A0A6N6VW44"/>
<proteinExistence type="inferred from homology"/>
<dbReference type="PANTHER" id="PTHR10794:SF94">
    <property type="entry name" value="ESTERASE YHET-RELATED"/>
    <property type="match status" value="1"/>
</dbReference>
<evidence type="ECO:0000256" key="3">
    <source>
        <dbReference type="ARBA" id="ARBA00022801"/>
    </source>
</evidence>
<dbReference type="PIRSF" id="PIRSF005211">
    <property type="entry name" value="Ab_hydro_YheT"/>
    <property type="match status" value="1"/>
</dbReference>
<dbReference type="Proteomes" id="UP000437748">
    <property type="component" value="Unassembled WGS sequence"/>
</dbReference>
<dbReference type="InterPro" id="IPR000952">
    <property type="entry name" value="AB_hydrolase_4_CS"/>
</dbReference>
<gene>
    <name evidence="6" type="ORF">GCL60_07150</name>
</gene>
<evidence type="ECO:0000256" key="4">
    <source>
        <dbReference type="PIRSR" id="PIRSR005211-1"/>
    </source>
</evidence>
<dbReference type="Pfam" id="PF00561">
    <property type="entry name" value="Abhydrolase_1"/>
    <property type="match status" value="1"/>
</dbReference>
<feature type="active site" description="Charge relay system" evidence="4">
    <location>
        <position position="272"/>
    </location>
</feature>
<evidence type="ECO:0000256" key="1">
    <source>
        <dbReference type="ARBA" id="ARBA00010884"/>
    </source>
</evidence>
<dbReference type="InterPro" id="IPR000073">
    <property type="entry name" value="AB_hydrolase_1"/>
</dbReference>